<dbReference type="InterPro" id="IPR029035">
    <property type="entry name" value="DHS-like_NAD/FAD-binding_dom"/>
</dbReference>
<dbReference type="NCBIfam" id="NF001754">
    <property type="entry name" value="PRK00481.1-4"/>
    <property type="match status" value="1"/>
</dbReference>
<accession>A0ABV6LIE6</accession>
<proteinExistence type="predicted"/>
<dbReference type="InterPro" id="IPR026591">
    <property type="entry name" value="Sirtuin_cat_small_dom_sf"/>
</dbReference>
<dbReference type="EMBL" id="JBHLTP010000002">
    <property type="protein sequence ID" value="MFC0522156.1"/>
    <property type="molecule type" value="Genomic_DNA"/>
</dbReference>
<keyword evidence="6" id="KW-0012">Acyltransferase</keyword>
<comment type="caution">
    <text evidence="6">The sequence shown here is derived from an EMBL/GenBank/DDBJ whole genome shotgun (WGS) entry which is preliminary data.</text>
</comment>
<dbReference type="PANTHER" id="PTHR11085:SF4">
    <property type="entry name" value="NAD-DEPENDENT PROTEIN DEACYLASE"/>
    <property type="match status" value="1"/>
</dbReference>
<keyword evidence="4" id="KW-0862">Zinc</keyword>
<protein>
    <recommendedName>
        <fullName evidence="1">protein acetyllysine N-acetyltransferase</fullName>
        <ecNumber evidence="1">2.3.1.286</ecNumber>
    </recommendedName>
</protein>
<evidence type="ECO:0000313" key="6">
    <source>
        <dbReference type="EMBL" id="MFC0522156.1"/>
    </source>
</evidence>
<reference evidence="6 7" key="1">
    <citation type="submission" date="2024-09" db="EMBL/GenBank/DDBJ databases">
        <authorList>
            <person name="Sun Q."/>
            <person name="Mori K."/>
        </authorList>
    </citation>
    <scope>NUCLEOTIDE SEQUENCE [LARGE SCALE GENOMIC DNA]</scope>
    <source>
        <strain evidence="6 7">NCAIM B.02529</strain>
    </source>
</reference>
<dbReference type="CDD" id="cd01407">
    <property type="entry name" value="SIR2-fam"/>
    <property type="match status" value="1"/>
</dbReference>
<dbReference type="Pfam" id="PF02146">
    <property type="entry name" value="SIR2"/>
    <property type="match status" value="1"/>
</dbReference>
<dbReference type="PANTHER" id="PTHR11085">
    <property type="entry name" value="NAD-DEPENDENT PROTEIN DEACYLASE SIRTUIN-5, MITOCHONDRIAL-RELATED"/>
    <property type="match status" value="1"/>
</dbReference>
<dbReference type="SUPFAM" id="SSF52467">
    <property type="entry name" value="DHS-like NAD/FAD-binding domain"/>
    <property type="match status" value="1"/>
</dbReference>
<feature type="binding site" evidence="4">
    <location>
        <position position="129"/>
    </location>
    <ligand>
        <name>Zn(2+)</name>
        <dbReference type="ChEBI" id="CHEBI:29105"/>
    </ligand>
</feature>
<dbReference type="InterPro" id="IPR050134">
    <property type="entry name" value="NAD-dep_sirtuin_deacylases"/>
</dbReference>
<dbReference type="InterPro" id="IPR026590">
    <property type="entry name" value="Ssirtuin_cat_dom"/>
</dbReference>
<sequence length="250" mass="28346">MTLYKNMATRINQAQHIIVLTGAGVSTASGIPDFRSSGGIWEQDRSREYYMSSEYFQKEPEDFWRKYKAIFQMKLVGTYHPNNVHLFLQQLEAKGKKISIITQNVDGLHERAGNTTIINYHGTLQSATCPTCGTSYGLSYIMNSETPYCNDLYGSTPCGDILKPDIVLFGDSITEHDKAEAIIDQGDLLLVMGTSLFVMPFNFLPDYAIYQRSLPSILINREETMKDNIFDVVVHDDLSKAIHHIQRFLQ</sequence>
<dbReference type="RefSeq" id="WP_377344669.1">
    <property type="nucleotide sequence ID" value="NZ_JBHLTP010000002.1"/>
</dbReference>
<feature type="binding site" evidence="4">
    <location>
        <position position="149"/>
    </location>
    <ligand>
        <name>Zn(2+)</name>
        <dbReference type="ChEBI" id="CHEBI:29105"/>
    </ligand>
</feature>
<evidence type="ECO:0000313" key="7">
    <source>
        <dbReference type="Proteomes" id="UP001589836"/>
    </source>
</evidence>
<feature type="domain" description="Deacetylase sirtuin-type" evidence="5">
    <location>
        <begin position="1"/>
        <end position="250"/>
    </location>
</feature>
<keyword evidence="2 6" id="KW-0808">Transferase</keyword>
<feature type="binding site" evidence="4">
    <location>
        <position position="132"/>
    </location>
    <ligand>
        <name>Zn(2+)</name>
        <dbReference type="ChEBI" id="CHEBI:29105"/>
    </ligand>
</feature>
<dbReference type="EC" id="2.3.1.286" evidence="1"/>
<evidence type="ECO:0000256" key="2">
    <source>
        <dbReference type="ARBA" id="ARBA00022679"/>
    </source>
</evidence>
<evidence type="ECO:0000259" key="5">
    <source>
        <dbReference type="PROSITE" id="PS50305"/>
    </source>
</evidence>
<dbReference type="PROSITE" id="PS50305">
    <property type="entry name" value="SIRTUIN"/>
    <property type="match status" value="1"/>
</dbReference>
<feature type="binding site" evidence="4">
    <location>
        <position position="158"/>
    </location>
    <ligand>
        <name>Zn(2+)</name>
        <dbReference type="ChEBI" id="CHEBI:29105"/>
    </ligand>
</feature>
<keyword evidence="7" id="KW-1185">Reference proteome</keyword>
<name>A0ABV6LIE6_9BACI</name>
<dbReference type="InterPro" id="IPR003000">
    <property type="entry name" value="Sirtuin"/>
</dbReference>
<feature type="active site" description="Proton acceptor" evidence="4">
    <location>
        <position position="121"/>
    </location>
</feature>
<gene>
    <name evidence="6" type="ORF">ACFFGV_00950</name>
</gene>
<keyword evidence="3" id="KW-0520">NAD</keyword>
<dbReference type="GO" id="GO:0034979">
    <property type="term" value="F:NAD-dependent protein lysine deacetylase activity"/>
    <property type="evidence" value="ECO:0007669"/>
    <property type="project" value="UniProtKB-EC"/>
</dbReference>
<organism evidence="6 7">
    <name type="scientific">Pontibacillus salicampi</name>
    <dbReference type="NCBI Taxonomy" id="1449801"/>
    <lineage>
        <taxon>Bacteria</taxon>
        <taxon>Bacillati</taxon>
        <taxon>Bacillota</taxon>
        <taxon>Bacilli</taxon>
        <taxon>Bacillales</taxon>
        <taxon>Bacillaceae</taxon>
        <taxon>Pontibacillus</taxon>
    </lineage>
</organism>
<dbReference type="Gene3D" id="3.30.1600.10">
    <property type="entry name" value="SIR2/SIRT2 'Small Domain"/>
    <property type="match status" value="1"/>
</dbReference>
<evidence type="ECO:0000256" key="1">
    <source>
        <dbReference type="ARBA" id="ARBA00012928"/>
    </source>
</evidence>
<dbReference type="Proteomes" id="UP001589836">
    <property type="component" value="Unassembled WGS sequence"/>
</dbReference>
<dbReference type="Gene3D" id="3.40.50.1220">
    <property type="entry name" value="TPP-binding domain"/>
    <property type="match status" value="1"/>
</dbReference>
<keyword evidence="4" id="KW-0479">Metal-binding</keyword>
<evidence type="ECO:0000256" key="4">
    <source>
        <dbReference type="PROSITE-ProRule" id="PRU00236"/>
    </source>
</evidence>
<evidence type="ECO:0000256" key="3">
    <source>
        <dbReference type="ARBA" id="ARBA00023027"/>
    </source>
</evidence>